<keyword evidence="6" id="KW-1133">Transmembrane helix</keyword>
<dbReference type="PANTHER" id="PTHR31503">
    <property type="entry name" value="VACUOLAR CALCIUM ION TRANSPORTER"/>
    <property type="match status" value="1"/>
</dbReference>
<dbReference type="GO" id="GO:1990904">
    <property type="term" value="C:ribonucleoprotein complex"/>
    <property type="evidence" value="ECO:0007669"/>
    <property type="project" value="UniProtKB-KW"/>
</dbReference>
<evidence type="ECO:0000313" key="8">
    <source>
        <dbReference type="EMBL" id="KAK7294863.1"/>
    </source>
</evidence>
<dbReference type="InterPro" id="IPR015943">
    <property type="entry name" value="WD40/YVTN_repeat-like_dom_sf"/>
</dbReference>
<keyword evidence="6" id="KW-0472">Membrane</keyword>
<dbReference type="Proteomes" id="UP001359559">
    <property type="component" value="Unassembled WGS sequence"/>
</dbReference>
<dbReference type="Pfam" id="PF04158">
    <property type="entry name" value="Sof1"/>
    <property type="match status" value="1"/>
</dbReference>
<dbReference type="InterPro" id="IPR036322">
    <property type="entry name" value="WD40_repeat_dom_sf"/>
</dbReference>
<dbReference type="PROSITE" id="PS50082">
    <property type="entry name" value="WD_REPEATS_2"/>
    <property type="match status" value="1"/>
</dbReference>
<dbReference type="InterPro" id="IPR044880">
    <property type="entry name" value="NCX_ion-bd_dom_sf"/>
</dbReference>
<name>A0AAN9J9X4_CLITE</name>
<keyword evidence="2" id="KW-0050">Antiport</keyword>
<keyword evidence="4" id="KW-0687">Ribonucleoprotein</keyword>
<feature type="transmembrane region" description="Helical" evidence="6">
    <location>
        <begin position="112"/>
        <end position="129"/>
    </location>
</feature>
<keyword evidence="9" id="KW-1185">Reference proteome</keyword>
<reference evidence="8 9" key="1">
    <citation type="submission" date="2024-01" db="EMBL/GenBank/DDBJ databases">
        <title>The genomes of 5 underutilized Papilionoideae crops provide insights into root nodulation and disease resistance.</title>
        <authorList>
            <person name="Yuan L."/>
        </authorList>
    </citation>
    <scope>NUCLEOTIDE SEQUENCE [LARGE SCALE GENOMIC DNA]</scope>
    <source>
        <strain evidence="8">LY-2023</strain>
        <tissue evidence="8">Leaf</tissue>
    </source>
</reference>
<feature type="transmembrane region" description="Helical" evidence="6">
    <location>
        <begin position="196"/>
        <end position="215"/>
    </location>
</feature>
<dbReference type="InterPro" id="IPR007287">
    <property type="entry name" value="Sof1"/>
</dbReference>
<organism evidence="8 9">
    <name type="scientific">Clitoria ternatea</name>
    <name type="common">Butterfly pea</name>
    <dbReference type="NCBI Taxonomy" id="43366"/>
    <lineage>
        <taxon>Eukaryota</taxon>
        <taxon>Viridiplantae</taxon>
        <taxon>Streptophyta</taxon>
        <taxon>Embryophyta</taxon>
        <taxon>Tracheophyta</taxon>
        <taxon>Spermatophyta</taxon>
        <taxon>Magnoliopsida</taxon>
        <taxon>eudicotyledons</taxon>
        <taxon>Gunneridae</taxon>
        <taxon>Pentapetalae</taxon>
        <taxon>rosids</taxon>
        <taxon>fabids</taxon>
        <taxon>Fabales</taxon>
        <taxon>Fabaceae</taxon>
        <taxon>Papilionoideae</taxon>
        <taxon>50 kb inversion clade</taxon>
        <taxon>NPAAA clade</taxon>
        <taxon>indigoferoid/millettioid clade</taxon>
        <taxon>Phaseoleae</taxon>
        <taxon>Clitoria</taxon>
    </lineage>
</organism>
<dbReference type="EMBL" id="JAYKXN010000004">
    <property type="protein sequence ID" value="KAK7294863.1"/>
    <property type="molecule type" value="Genomic_DNA"/>
</dbReference>
<dbReference type="AlphaFoldDB" id="A0AAN9J9X4"/>
<evidence type="ECO:0000259" key="7">
    <source>
        <dbReference type="Pfam" id="PF04158"/>
    </source>
</evidence>
<dbReference type="SUPFAM" id="SSF50978">
    <property type="entry name" value="WD40 repeat-like"/>
    <property type="match status" value="1"/>
</dbReference>
<dbReference type="GO" id="GO:0015369">
    <property type="term" value="F:calcium:proton antiporter activity"/>
    <property type="evidence" value="ECO:0007669"/>
    <property type="project" value="TreeGrafter"/>
</dbReference>
<dbReference type="Gene3D" id="2.130.10.10">
    <property type="entry name" value="YVTN repeat-like/Quinoprotein amine dehydrogenase"/>
    <property type="match status" value="1"/>
</dbReference>
<keyword evidence="5" id="KW-0853">WD repeat</keyword>
<dbReference type="PROSITE" id="PS50294">
    <property type="entry name" value="WD_REPEATS_REGION"/>
    <property type="match status" value="1"/>
</dbReference>
<keyword evidence="2" id="KW-0813">Transport</keyword>
<proteinExistence type="inferred from homology"/>
<feature type="transmembrane region" description="Helical" evidence="6">
    <location>
        <begin position="73"/>
        <end position="92"/>
    </location>
</feature>
<keyword evidence="6" id="KW-0812">Transmembrane</keyword>
<dbReference type="GO" id="GO:0009705">
    <property type="term" value="C:plant-type vacuole membrane"/>
    <property type="evidence" value="ECO:0007669"/>
    <property type="project" value="TreeGrafter"/>
</dbReference>
<comment type="caution">
    <text evidence="8">The sequence shown here is derived from an EMBL/GenBank/DDBJ whole genome shotgun (WGS) entry which is preliminary data.</text>
</comment>
<evidence type="ECO:0000256" key="6">
    <source>
        <dbReference type="SAM" id="Phobius"/>
    </source>
</evidence>
<dbReference type="GO" id="GO:0006874">
    <property type="term" value="P:intracellular calcium ion homeostasis"/>
    <property type="evidence" value="ECO:0007669"/>
    <property type="project" value="TreeGrafter"/>
</dbReference>
<gene>
    <name evidence="8" type="ORF">RJT34_17760</name>
</gene>
<evidence type="ECO:0000256" key="4">
    <source>
        <dbReference type="ARBA" id="ARBA00023274"/>
    </source>
</evidence>
<evidence type="ECO:0000256" key="3">
    <source>
        <dbReference type="ARBA" id="ARBA00023065"/>
    </source>
</evidence>
<accession>A0AAN9J9X4</accession>
<protein>
    <recommendedName>
        <fullName evidence="7">Sof1-like protein domain-containing protein</fullName>
    </recommendedName>
</protein>
<dbReference type="InterPro" id="IPR004713">
    <property type="entry name" value="CaH_exchang"/>
</dbReference>
<feature type="transmembrane region" description="Helical" evidence="6">
    <location>
        <begin position="141"/>
        <end position="160"/>
    </location>
</feature>
<dbReference type="InterPro" id="IPR001680">
    <property type="entry name" value="WD40_rpt"/>
</dbReference>
<evidence type="ECO:0000256" key="5">
    <source>
        <dbReference type="PROSITE-ProRule" id="PRU00221"/>
    </source>
</evidence>
<evidence type="ECO:0000313" key="9">
    <source>
        <dbReference type="Proteomes" id="UP001359559"/>
    </source>
</evidence>
<sequence>MQRVFCVKFSGDGSYVILGSDDTNLRLWKAKASEQLRVILPRERKKHEYNEAITKRYKHLPEVNHIRQANMNLLMLLVAFLCHLLPMLFHYGGASVGVNAADSSLQLSRASSIVMVIAYCAYLVFQLWTHRQLFEAQDDASNSWGLSVSFLSIILLPIVGNAAEHAGAIIFAFKNKLVPVCVIVAWILGIKMDLNLNLLETSSLALAIVTTAFTLQRKLLYGPLEIK</sequence>
<dbReference type="PANTHER" id="PTHR31503:SF1">
    <property type="entry name" value="VACUOLAR CATION_PROTON EXCHANGER 3"/>
    <property type="match status" value="1"/>
</dbReference>
<evidence type="ECO:0000256" key="2">
    <source>
        <dbReference type="ARBA" id="ARBA00022449"/>
    </source>
</evidence>
<comment type="similarity">
    <text evidence="1">Belongs to the WD repeat DCAF13/WDSOF1 family.</text>
</comment>
<feature type="transmembrane region" description="Helical" evidence="6">
    <location>
        <begin position="166"/>
        <end position="189"/>
    </location>
</feature>
<keyword evidence="3" id="KW-0406">Ion transport</keyword>
<evidence type="ECO:0000256" key="1">
    <source>
        <dbReference type="ARBA" id="ARBA00005649"/>
    </source>
</evidence>
<dbReference type="Gene3D" id="1.20.1420.30">
    <property type="entry name" value="NCX, central ion-binding region"/>
    <property type="match status" value="1"/>
</dbReference>
<feature type="domain" description="Sof1-like protein" evidence="7">
    <location>
        <begin position="30"/>
        <end position="68"/>
    </location>
</feature>
<feature type="repeat" description="WD" evidence="5">
    <location>
        <begin position="1"/>
        <end position="38"/>
    </location>
</feature>